<comment type="caution">
    <text evidence="2">The sequence shown here is derived from an EMBL/GenBank/DDBJ whole genome shotgun (WGS) entry which is preliminary data.</text>
</comment>
<dbReference type="SUPFAM" id="SSF54593">
    <property type="entry name" value="Glyoxalase/Bleomycin resistance protein/Dihydroxybiphenyl dioxygenase"/>
    <property type="match status" value="1"/>
</dbReference>
<feature type="domain" description="VOC" evidence="1">
    <location>
        <begin position="1"/>
        <end position="122"/>
    </location>
</feature>
<dbReference type="Pfam" id="PF18029">
    <property type="entry name" value="Glyoxalase_6"/>
    <property type="match status" value="1"/>
</dbReference>
<reference evidence="3" key="1">
    <citation type="journal article" date="2019" name="Int. J. Syst. Evol. Microbiol.">
        <title>The Global Catalogue of Microorganisms (GCM) 10K type strain sequencing project: providing services to taxonomists for standard genome sequencing and annotation.</title>
        <authorList>
            <consortium name="The Broad Institute Genomics Platform"/>
            <consortium name="The Broad Institute Genome Sequencing Center for Infectious Disease"/>
            <person name="Wu L."/>
            <person name="Ma J."/>
        </authorList>
    </citation>
    <scope>NUCLEOTIDE SEQUENCE [LARGE SCALE GENOMIC DNA]</scope>
    <source>
        <strain evidence="3">CCUG 55491</strain>
    </source>
</reference>
<dbReference type="PROSITE" id="PS51819">
    <property type="entry name" value="VOC"/>
    <property type="match status" value="1"/>
</dbReference>
<dbReference type="RefSeq" id="WP_386811001.1">
    <property type="nucleotide sequence ID" value="NZ_JBHTIH010000002.1"/>
</dbReference>
<evidence type="ECO:0000313" key="3">
    <source>
        <dbReference type="Proteomes" id="UP001597090"/>
    </source>
</evidence>
<organism evidence="2 3">
    <name type="scientific">Lysobacter koreensis</name>
    <dbReference type="NCBI Taxonomy" id="266122"/>
    <lineage>
        <taxon>Bacteria</taxon>
        <taxon>Pseudomonadati</taxon>
        <taxon>Pseudomonadota</taxon>
        <taxon>Gammaproteobacteria</taxon>
        <taxon>Lysobacterales</taxon>
        <taxon>Lysobacteraceae</taxon>
        <taxon>Lysobacter</taxon>
    </lineage>
</organism>
<dbReference type="InterPro" id="IPR029068">
    <property type="entry name" value="Glyas_Bleomycin-R_OHBP_Dase"/>
</dbReference>
<dbReference type="InterPro" id="IPR041581">
    <property type="entry name" value="Glyoxalase_6"/>
</dbReference>
<keyword evidence="3" id="KW-1185">Reference proteome</keyword>
<dbReference type="Proteomes" id="UP001597090">
    <property type="component" value="Unassembled WGS sequence"/>
</dbReference>
<dbReference type="InterPro" id="IPR037523">
    <property type="entry name" value="VOC_core"/>
</dbReference>
<name>A0ABW2YI54_9GAMM</name>
<sequence>MQLLVNIDVADIASAEAFYTAAFGLTVGRRFDNAFIELLGAGTPIYLLQNPPGSIGAAQSRRDYGRHWTPVHCDLVVDDLQLALDRAQAAGAVAEGEVRTRAWGRIVQLADPFGHGWCLLQFLGRGYDEIATP</sequence>
<dbReference type="EMBL" id="JBHTIH010000002">
    <property type="protein sequence ID" value="MFD0738054.1"/>
    <property type="molecule type" value="Genomic_DNA"/>
</dbReference>
<dbReference type="Gene3D" id="3.10.180.10">
    <property type="entry name" value="2,3-Dihydroxybiphenyl 1,2-Dioxygenase, domain 1"/>
    <property type="match status" value="1"/>
</dbReference>
<evidence type="ECO:0000313" key="2">
    <source>
        <dbReference type="EMBL" id="MFD0738054.1"/>
    </source>
</evidence>
<protein>
    <submittedName>
        <fullName evidence="2">VOC family protein</fullName>
    </submittedName>
</protein>
<proteinExistence type="predicted"/>
<evidence type="ECO:0000259" key="1">
    <source>
        <dbReference type="PROSITE" id="PS51819"/>
    </source>
</evidence>
<gene>
    <name evidence="2" type="ORF">ACFQZQ_01955</name>
</gene>
<accession>A0ABW2YI54</accession>